<feature type="compositionally biased region" description="Polar residues" evidence="1">
    <location>
        <begin position="1"/>
        <end position="36"/>
    </location>
</feature>
<feature type="compositionally biased region" description="Low complexity" evidence="1">
    <location>
        <begin position="742"/>
        <end position="753"/>
    </location>
</feature>
<feature type="compositionally biased region" description="Low complexity" evidence="1">
    <location>
        <begin position="804"/>
        <end position="817"/>
    </location>
</feature>
<proteinExistence type="predicted"/>
<feature type="region of interest" description="Disordered" evidence="1">
    <location>
        <begin position="563"/>
        <end position="608"/>
    </location>
</feature>
<feature type="compositionally biased region" description="Low complexity" evidence="1">
    <location>
        <begin position="37"/>
        <end position="47"/>
    </location>
</feature>
<feature type="region of interest" description="Disordered" evidence="1">
    <location>
        <begin position="740"/>
        <end position="763"/>
    </location>
</feature>
<feature type="compositionally biased region" description="Basic residues" evidence="1">
    <location>
        <begin position="988"/>
        <end position="998"/>
    </location>
</feature>
<feature type="compositionally biased region" description="Low complexity" evidence="1">
    <location>
        <begin position="871"/>
        <end position="888"/>
    </location>
</feature>
<name>A0A1Q2YE12_9ASCO</name>
<evidence type="ECO:0000313" key="3">
    <source>
        <dbReference type="Proteomes" id="UP000186136"/>
    </source>
</evidence>
<evidence type="ECO:0000256" key="1">
    <source>
        <dbReference type="SAM" id="MobiDB-lite"/>
    </source>
</evidence>
<sequence length="998" mass="108842">MDESADLTTSVSNPASNQSSVSAPGSAGHNSNVFKLSSSARSSRSSRFFPNPMFESRNSTDLDPSVHQQHQHQQQQQQQQQHQNIFTQSPLVSSNRRTTIPNTPSTSFNYSSPSGLNDSSQHNNDIMLYDQNLKAGSSSFQSIPPISMSQNYTRTDTLFNSSTPTPQYDPPNVSYFDNKFNFIPHHLQQQQQQHVSNSNNLSYSTLFGEQNSSTILSPQFSNNSSTPLHFNTDGQQPATYNSNNNYQLSYHVNENSQILPTSSFVDRDLSLDNDFEINDLSELSFADSRAESPSPSPNSSPKKGIFQQNQNVFVPNTKIPVAVKHKSKQKQKHVKEKEKLIFAGSHSPFTPTLNLTNLKYNKISLDSPHTPLAQQNINQLLVGNNINNAKNNIDPVTPLDVKADVDNSDDIFNEMGDSFTSPSSSNFPSPSIPSLPLFEPEEKTDQLSVHFKDSDKIATKSRILHFIHHIITRHNIVYRTYLVSVPSQTPTSVLLDLIETVFYPLGVIISAVKVSNIDTEESKNDLAESNGDSTSTHGDQTVDSSQFSRFRVTVSVADSGLTTYSNPNTFNSTSNNYSRHGRFNNNEKDSQTQQQQQQQSQHSGPWKSIRYTLDGRDVKMLIFYEGDSKESTHATLEAEGPSSGDVQIFNSADDDVLKSAKANAQSSMSKSLTTNNKLDVCWYPEGFSSTFHRRGVNNFMFVRELQSKMIVNRTRVSGGGIIEMGEFRVSVPIEEIGFLGESGNNTKSTTNGTNGTGGTNGERLKRSFLVNIDLRELDGKNINANNSNNNNNAHTHAHIQTDATHTNGSTNTSTNTHSHAHTHMYMSGSGNTMGARKSNSGVSNSSMNAASTSYIESTDLNTEGDNGAYPNAGLNSGSGSSSASGNNNTERTGHGYHNHSYNHSHGGNHIHGNRYGNSDSLGSGAPGSGPNPGQTHSPNSMHSQGAVDASGNGRGGRGGKLGKKREGRGGFRYGSRRGGGGGGSRGSFRGKQHMATHT</sequence>
<feature type="compositionally biased region" description="Polar residues" evidence="1">
    <location>
        <begin position="828"/>
        <end position="864"/>
    </location>
</feature>
<feature type="region of interest" description="Disordered" evidence="1">
    <location>
        <begin position="286"/>
        <end position="310"/>
    </location>
</feature>
<dbReference type="AlphaFoldDB" id="A0A1Q2YE12"/>
<feature type="compositionally biased region" description="Low complexity" evidence="1">
    <location>
        <begin position="563"/>
        <end position="578"/>
    </location>
</feature>
<gene>
    <name evidence="2" type="ORF">PMKS-001265</name>
</gene>
<feature type="region of interest" description="Disordered" evidence="1">
    <location>
        <begin position="214"/>
        <end position="244"/>
    </location>
</feature>
<feature type="region of interest" description="Disordered" evidence="1">
    <location>
        <begin position="521"/>
        <end position="544"/>
    </location>
</feature>
<feature type="compositionally biased region" description="Polar residues" evidence="1">
    <location>
        <begin position="934"/>
        <end position="943"/>
    </location>
</feature>
<dbReference type="EMBL" id="BDGI01000046">
    <property type="protein sequence ID" value="GAV27797.1"/>
    <property type="molecule type" value="Genomic_DNA"/>
</dbReference>
<organism evidence="2 3">
    <name type="scientific">Pichia membranifaciens</name>
    <dbReference type="NCBI Taxonomy" id="4926"/>
    <lineage>
        <taxon>Eukaryota</taxon>
        <taxon>Fungi</taxon>
        <taxon>Dikarya</taxon>
        <taxon>Ascomycota</taxon>
        <taxon>Saccharomycotina</taxon>
        <taxon>Pichiomycetes</taxon>
        <taxon>Pichiales</taxon>
        <taxon>Pichiaceae</taxon>
        <taxon>Pichia</taxon>
    </lineage>
</organism>
<feature type="compositionally biased region" description="Gly residues" evidence="1">
    <location>
        <begin position="970"/>
        <end position="985"/>
    </location>
</feature>
<feature type="compositionally biased region" description="Basic residues" evidence="1">
    <location>
        <begin position="894"/>
        <end position="912"/>
    </location>
</feature>
<dbReference type="Proteomes" id="UP000186136">
    <property type="component" value="Unassembled WGS sequence"/>
</dbReference>
<feature type="compositionally biased region" description="Low complexity" evidence="1">
    <location>
        <begin position="591"/>
        <end position="601"/>
    </location>
</feature>
<protein>
    <submittedName>
        <fullName evidence="2">Uncharacterized protein</fullName>
    </submittedName>
</protein>
<feature type="region of interest" description="Disordered" evidence="1">
    <location>
        <begin position="803"/>
        <end position="998"/>
    </location>
</feature>
<reference evidence="2 3" key="1">
    <citation type="submission" date="2016-08" db="EMBL/GenBank/DDBJ databases">
        <title>Whole genome shotgun sequence of Pichia membranifaciens KS47-1.</title>
        <authorList>
            <person name="Konishi M."/>
            <person name="Ishida M."/>
            <person name="Arakawa T."/>
            <person name="Kato Y."/>
            <person name="Horiuchi J."/>
        </authorList>
    </citation>
    <scope>NUCLEOTIDE SEQUENCE [LARGE SCALE GENOMIC DNA]</scope>
    <source>
        <strain evidence="2 3">KS47-1</strain>
    </source>
</reference>
<feature type="compositionally biased region" description="Low complexity" evidence="1">
    <location>
        <begin position="67"/>
        <end position="83"/>
    </location>
</feature>
<feature type="compositionally biased region" description="Polar residues" evidence="1">
    <location>
        <begin position="84"/>
        <end position="123"/>
    </location>
</feature>
<feature type="region of interest" description="Disordered" evidence="1">
    <location>
        <begin position="1"/>
        <end position="123"/>
    </location>
</feature>
<keyword evidence="3" id="KW-1185">Reference proteome</keyword>
<evidence type="ECO:0000313" key="2">
    <source>
        <dbReference type="EMBL" id="GAV27797.1"/>
    </source>
</evidence>
<dbReference type="OrthoDB" id="4096847at2759"/>
<feature type="compositionally biased region" description="Polar residues" evidence="1">
    <location>
        <begin position="530"/>
        <end position="544"/>
    </location>
</feature>
<comment type="caution">
    <text evidence="2">The sequence shown here is derived from an EMBL/GenBank/DDBJ whole genome shotgun (WGS) entry which is preliminary data.</text>
</comment>
<accession>A0A1Q2YE12</accession>